<name>V8CRH5_9BACT</name>
<organism evidence="2 3">
    <name type="scientific">Prevotella nigrescens CC14M</name>
    <dbReference type="NCBI Taxonomy" id="1073366"/>
    <lineage>
        <taxon>Bacteria</taxon>
        <taxon>Pseudomonadati</taxon>
        <taxon>Bacteroidota</taxon>
        <taxon>Bacteroidia</taxon>
        <taxon>Bacteroidales</taxon>
        <taxon>Prevotellaceae</taxon>
        <taxon>Prevotella</taxon>
    </lineage>
</organism>
<dbReference type="InterPro" id="IPR012337">
    <property type="entry name" value="RNaseH-like_sf"/>
</dbReference>
<dbReference type="HOGENOM" id="CLU_035706_4_0_10"/>
<dbReference type="GO" id="GO:0032196">
    <property type="term" value="P:transposition"/>
    <property type="evidence" value="ECO:0007669"/>
    <property type="project" value="TreeGrafter"/>
</dbReference>
<proteinExistence type="predicted"/>
<dbReference type="GO" id="GO:0005829">
    <property type="term" value="C:cytosol"/>
    <property type="evidence" value="ECO:0007669"/>
    <property type="project" value="TreeGrafter"/>
</dbReference>
<evidence type="ECO:0000313" key="3">
    <source>
        <dbReference type="Proteomes" id="UP000018727"/>
    </source>
</evidence>
<dbReference type="GO" id="GO:0004803">
    <property type="term" value="F:transposase activity"/>
    <property type="evidence" value="ECO:0007669"/>
    <property type="project" value="TreeGrafter"/>
</dbReference>
<dbReference type="Gene3D" id="3.30.420.10">
    <property type="entry name" value="Ribonuclease H-like superfamily/Ribonuclease H"/>
    <property type="match status" value="1"/>
</dbReference>
<dbReference type="InterPro" id="IPR001584">
    <property type="entry name" value="Integrase_cat-core"/>
</dbReference>
<dbReference type="PATRIC" id="fig|1073366.3.peg.115"/>
<dbReference type="RefSeq" id="WP_023924672.1">
    <property type="nucleotide sequence ID" value="NZ_KI669419.1"/>
</dbReference>
<dbReference type="GO" id="GO:0015074">
    <property type="term" value="P:DNA integration"/>
    <property type="evidence" value="ECO:0007669"/>
    <property type="project" value="InterPro"/>
</dbReference>
<dbReference type="SUPFAM" id="SSF53098">
    <property type="entry name" value="Ribonuclease H-like"/>
    <property type="match status" value="1"/>
</dbReference>
<protein>
    <recommendedName>
        <fullName evidence="1">Integrase catalytic domain-containing protein</fullName>
    </recommendedName>
</protein>
<dbReference type="PROSITE" id="PS50994">
    <property type="entry name" value="INTEGRASE"/>
    <property type="match status" value="1"/>
</dbReference>
<dbReference type="InterPro" id="IPR051917">
    <property type="entry name" value="Transposase-Integrase"/>
</dbReference>
<evidence type="ECO:0000313" key="2">
    <source>
        <dbReference type="EMBL" id="ETD29934.1"/>
    </source>
</evidence>
<accession>V8CRH5</accession>
<dbReference type="GO" id="GO:0003676">
    <property type="term" value="F:nucleic acid binding"/>
    <property type="evidence" value="ECO:0007669"/>
    <property type="project" value="InterPro"/>
</dbReference>
<dbReference type="PANTHER" id="PTHR10948:SF23">
    <property type="entry name" value="TRANSPOSASE INSI FOR INSERTION SEQUENCE ELEMENT IS30A-RELATED"/>
    <property type="match status" value="1"/>
</dbReference>
<feature type="domain" description="Integrase catalytic" evidence="1">
    <location>
        <begin position="45"/>
        <end position="201"/>
    </location>
</feature>
<dbReference type="EMBL" id="AZJH01000001">
    <property type="protein sequence ID" value="ETD29934.1"/>
    <property type="molecule type" value="Genomic_DNA"/>
</dbReference>
<dbReference type="InterPro" id="IPR036397">
    <property type="entry name" value="RNaseH_sf"/>
</dbReference>
<comment type="caution">
    <text evidence="2">The sequence shown here is derived from an EMBL/GenBank/DDBJ whole genome shotgun (WGS) entry which is preliminary data.</text>
</comment>
<dbReference type="Proteomes" id="UP000018727">
    <property type="component" value="Unassembled WGS sequence"/>
</dbReference>
<evidence type="ECO:0000259" key="1">
    <source>
        <dbReference type="PROSITE" id="PS50994"/>
    </source>
</evidence>
<dbReference type="AlphaFoldDB" id="V8CRH5"/>
<reference evidence="2 3" key="1">
    <citation type="submission" date="2013-10" db="EMBL/GenBank/DDBJ databases">
        <title>The Genome Sequence of Prevotella nigrescens CC14M.</title>
        <authorList>
            <consortium name="The Broad Institute Genomics Platform"/>
            <person name="Earl A."/>
            <person name="Allen-Vercoe E."/>
            <person name="Daigneault M."/>
            <person name="Young S.K."/>
            <person name="Zeng Q."/>
            <person name="Gargeya S."/>
            <person name="Fitzgerald M."/>
            <person name="Abouelleil A."/>
            <person name="Alvarado L."/>
            <person name="Chapman S.B."/>
            <person name="Gainer-Dewar J."/>
            <person name="Goldberg J."/>
            <person name="Griggs A."/>
            <person name="Gujja S."/>
            <person name="Hansen M."/>
            <person name="Howarth C."/>
            <person name="Imamovic A."/>
            <person name="Ireland A."/>
            <person name="Larimer J."/>
            <person name="McCowan C."/>
            <person name="Murphy C."/>
            <person name="Pearson M."/>
            <person name="Poon T.W."/>
            <person name="Priest M."/>
            <person name="Roberts A."/>
            <person name="Saif S."/>
            <person name="Shea T."/>
            <person name="Sykes S."/>
            <person name="Wortman J."/>
            <person name="Nusbaum C."/>
            <person name="Birren B."/>
        </authorList>
    </citation>
    <scope>NUCLEOTIDE SEQUENCE [LARGE SCALE GENOMIC DNA]</scope>
    <source>
        <strain evidence="2 3">CC14M</strain>
    </source>
</reference>
<dbReference type="NCBIfam" id="NF033563">
    <property type="entry name" value="transpos_IS30"/>
    <property type="match status" value="1"/>
</dbReference>
<sequence length="202" mass="23862">MIRNDTSGTLTANCRHKMKYRHHPWHRHETKAQGIRNRASIHELSKEADGSRFGDWEMDLIVDKDSNAILTMVERNTNFLVMEKLKHGKKATPIDKTVWRRRPYIGEHLKTITTDNGSQFAEYEWIAHRLALDIYFTDAYASWQKGAIENTNKLIRQYITKGTDISSVTDKRIKMIQAKINRRPREKLNFATLKQEFYKYYS</sequence>
<dbReference type="InterPro" id="IPR053392">
    <property type="entry name" value="Transposase_IS30-like"/>
</dbReference>
<dbReference type="PANTHER" id="PTHR10948">
    <property type="entry name" value="TRANSPOSASE"/>
    <property type="match status" value="1"/>
</dbReference>
<keyword evidence="3" id="KW-1185">Reference proteome</keyword>
<gene>
    <name evidence="2" type="ORF">HMPREF1173_00117</name>
</gene>